<dbReference type="SUPFAM" id="SSF49313">
    <property type="entry name" value="Cadherin-like"/>
    <property type="match status" value="2"/>
</dbReference>
<evidence type="ECO:0000256" key="5">
    <source>
        <dbReference type="ARBA" id="ARBA00022889"/>
    </source>
</evidence>
<protein>
    <recommendedName>
        <fullName evidence="9">Cadherin domain-containing protein</fullName>
    </recommendedName>
</protein>
<evidence type="ECO:0000256" key="6">
    <source>
        <dbReference type="ARBA" id="ARBA00022989"/>
    </source>
</evidence>
<gene>
    <name evidence="10" type="ORF">GSOID_T00007961001</name>
</gene>
<dbReference type="PANTHER" id="PTHR24025:SF23">
    <property type="entry name" value="NEURAL-CADHERIN"/>
    <property type="match status" value="1"/>
</dbReference>
<dbReference type="Gene3D" id="2.60.40.60">
    <property type="entry name" value="Cadherins"/>
    <property type="match status" value="2"/>
</dbReference>
<dbReference type="Proteomes" id="UP000001307">
    <property type="component" value="Unassembled WGS sequence"/>
</dbReference>
<organism evidence="10">
    <name type="scientific">Oikopleura dioica</name>
    <name type="common">Tunicate</name>
    <dbReference type="NCBI Taxonomy" id="34765"/>
    <lineage>
        <taxon>Eukaryota</taxon>
        <taxon>Metazoa</taxon>
        <taxon>Chordata</taxon>
        <taxon>Tunicata</taxon>
        <taxon>Appendicularia</taxon>
        <taxon>Copelata</taxon>
        <taxon>Oikopleuridae</taxon>
        <taxon>Oikopleura</taxon>
    </lineage>
</organism>
<evidence type="ECO:0000313" key="11">
    <source>
        <dbReference type="Proteomes" id="UP000001307"/>
    </source>
</evidence>
<evidence type="ECO:0000256" key="3">
    <source>
        <dbReference type="ARBA" id="ARBA00022737"/>
    </source>
</evidence>
<keyword evidence="5" id="KW-0130">Cell adhesion</keyword>
<reference evidence="10" key="1">
    <citation type="journal article" date="2010" name="Science">
        <title>Plasticity of animal genome architecture unmasked by rapid evolution of a pelagic tunicate.</title>
        <authorList>
            <person name="Denoeud F."/>
            <person name="Henriet S."/>
            <person name="Mungpakdee S."/>
            <person name="Aury J.M."/>
            <person name="Da Silva C."/>
            <person name="Brinkmann H."/>
            <person name="Mikhaleva J."/>
            <person name="Olsen L.C."/>
            <person name="Jubin C."/>
            <person name="Canestro C."/>
            <person name="Bouquet J.M."/>
            <person name="Danks G."/>
            <person name="Poulain J."/>
            <person name="Campsteijn C."/>
            <person name="Adamski M."/>
            <person name="Cross I."/>
            <person name="Yadetie F."/>
            <person name="Muffato M."/>
            <person name="Louis A."/>
            <person name="Butcher S."/>
            <person name="Tsagkogeorga G."/>
            <person name="Konrad A."/>
            <person name="Singh S."/>
            <person name="Jensen M.F."/>
            <person name="Cong E.H."/>
            <person name="Eikeseth-Otteraa H."/>
            <person name="Noel B."/>
            <person name="Anthouard V."/>
            <person name="Porcel B.M."/>
            <person name="Kachouri-Lafond R."/>
            <person name="Nishino A."/>
            <person name="Ugolini M."/>
            <person name="Chourrout P."/>
            <person name="Nishida H."/>
            <person name="Aasland R."/>
            <person name="Huzurbazar S."/>
            <person name="Westhof E."/>
            <person name="Delsuc F."/>
            <person name="Lehrach H."/>
            <person name="Reinhardt R."/>
            <person name="Weissenbach J."/>
            <person name="Roy S.W."/>
            <person name="Artiguenave F."/>
            <person name="Postlethwait J.H."/>
            <person name="Manak J.R."/>
            <person name="Thompson E.M."/>
            <person name="Jaillon O."/>
            <person name="Du Pasquier L."/>
            <person name="Boudinot P."/>
            <person name="Liberles D.A."/>
            <person name="Volff J.N."/>
            <person name="Philippe H."/>
            <person name="Lenhard B."/>
            <person name="Roest Crollius H."/>
            <person name="Wincker P."/>
            <person name="Chourrout D."/>
        </authorList>
    </citation>
    <scope>NUCLEOTIDE SEQUENCE [LARGE SCALE GENOMIC DNA]</scope>
</reference>
<feature type="domain" description="Cadherin" evidence="9">
    <location>
        <begin position="70"/>
        <end position="174"/>
    </location>
</feature>
<evidence type="ECO:0000259" key="9">
    <source>
        <dbReference type="PROSITE" id="PS50268"/>
    </source>
</evidence>
<dbReference type="CDD" id="cd11304">
    <property type="entry name" value="Cadherin_repeat"/>
    <property type="match status" value="2"/>
</dbReference>
<dbReference type="Pfam" id="PF00028">
    <property type="entry name" value="Cadherin"/>
    <property type="match status" value="1"/>
</dbReference>
<evidence type="ECO:0000256" key="2">
    <source>
        <dbReference type="ARBA" id="ARBA00022692"/>
    </source>
</evidence>
<evidence type="ECO:0000256" key="8">
    <source>
        <dbReference type="PROSITE-ProRule" id="PRU00043"/>
    </source>
</evidence>
<dbReference type="PRINTS" id="PR00205">
    <property type="entry name" value="CADHERIN"/>
</dbReference>
<dbReference type="SMART" id="SM00112">
    <property type="entry name" value="CA"/>
    <property type="match status" value="1"/>
</dbReference>
<dbReference type="InterPro" id="IPR015919">
    <property type="entry name" value="Cadherin-like_sf"/>
</dbReference>
<dbReference type="GO" id="GO:0005886">
    <property type="term" value="C:plasma membrane"/>
    <property type="evidence" value="ECO:0007669"/>
    <property type="project" value="InterPro"/>
</dbReference>
<sequence>MLESGLCPGLNVFLYEQGFIWLKAKIDREAQNFFKIHVRACDEGKPKKCSEEVFTFSVLDKNDNEPYFTNCPEKVFEVDENDGARKFLTTVRATDLDRLTGFPSPFGVVEYKSERSDILEVNNITGQVFLVAALDRELTSFYSLPILAVDGGGRAARCNLRLRVNDKNDNAPNLDVLLDEISLFEATQPGQVIIETIGLV</sequence>
<evidence type="ECO:0000256" key="7">
    <source>
        <dbReference type="ARBA" id="ARBA00023136"/>
    </source>
</evidence>
<dbReference type="PANTHER" id="PTHR24025">
    <property type="entry name" value="DESMOGLEIN FAMILY MEMBER"/>
    <property type="match status" value="1"/>
</dbReference>
<comment type="subcellular location">
    <subcellularLocation>
        <location evidence="1">Membrane</location>
    </subcellularLocation>
</comment>
<dbReference type="GO" id="GO:0007156">
    <property type="term" value="P:homophilic cell adhesion via plasma membrane adhesion molecules"/>
    <property type="evidence" value="ECO:0007669"/>
    <property type="project" value="InterPro"/>
</dbReference>
<evidence type="ECO:0000313" key="10">
    <source>
        <dbReference type="EMBL" id="CBY09405.1"/>
    </source>
</evidence>
<dbReference type="PROSITE" id="PS50268">
    <property type="entry name" value="CADHERIN_2"/>
    <property type="match status" value="2"/>
</dbReference>
<keyword evidence="2" id="KW-0812">Transmembrane</keyword>
<accession>E4XCT0</accession>
<keyword evidence="11" id="KW-1185">Reference proteome</keyword>
<feature type="domain" description="Cadherin" evidence="9">
    <location>
        <begin position="16"/>
        <end position="68"/>
    </location>
</feature>
<dbReference type="OrthoDB" id="9933746at2759"/>
<evidence type="ECO:0000256" key="4">
    <source>
        <dbReference type="ARBA" id="ARBA00022837"/>
    </source>
</evidence>
<name>E4XCT0_OIKDI</name>
<dbReference type="GO" id="GO:0005509">
    <property type="term" value="F:calcium ion binding"/>
    <property type="evidence" value="ECO:0007669"/>
    <property type="project" value="UniProtKB-UniRule"/>
</dbReference>
<keyword evidence="7" id="KW-0472">Membrane</keyword>
<dbReference type="EMBL" id="FN653037">
    <property type="protein sequence ID" value="CBY09405.1"/>
    <property type="molecule type" value="Genomic_DNA"/>
</dbReference>
<dbReference type="PROSITE" id="PS00232">
    <property type="entry name" value="CADHERIN_1"/>
    <property type="match status" value="1"/>
</dbReference>
<keyword evidence="3" id="KW-0677">Repeat</keyword>
<dbReference type="GO" id="GO:0005911">
    <property type="term" value="C:cell-cell junction"/>
    <property type="evidence" value="ECO:0007669"/>
    <property type="project" value="TreeGrafter"/>
</dbReference>
<dbReference type="InParanoid" id="E4XCT0"/>
<dbReference type="InterPro" id="IPR050971">
    <property type="entry name" value="Cadherin-domain_protein"/>
</dbReference>
<proteinExistence type="predicted"/>
<keyword evidence="4 8" id="KW-0106">Calcium</keyword>
<dbReference type="InterPro" id="IPR002126">
    <property type="entry name" value="Cadherin-like_dom"/>
</dbReference>
<dbReference type="InterPro" id="IPR020894">
    <property type="entry name" value="Cadherin_CS"/>
</dbReference>
<evidence type="ECO:0000256" key="1">
    <source>
        <dbReference type="ARBA" id="ARBA00004370"/>
    </source>
</evidence>
<dbReference type="AlphaFoldDB" id="E4XCT0"/>
<keyword evidence="6" id="KW-1133">Transmembrane helix</keyword>